<dbReference type="InterPro" id="IPR035979">
    <property type="entry name" value="RBD_domain_sf"/>
</dbReference>
<dbReference type="OrthoDB" id="5541797at2759"/>
<dbReference type="Proteomes" id="UP000886523">
    <property type="component" value="Unassembled WGS sequence"/>
</dbReference>
<dbReference type="AlphaFoldDB" id="A0A9P6AP39"/>
<proteinExistence type="predicted"/>
<name>A0A9P6AP39_9AGAM</name>
<sequence>MNLSLARSSCSITHAFLARGVASPSSQLAREGGRTTVQLMGLPATALPADIRRMAERQGIKGGFEVQLEYRRYHPAGRASIHLDSAEGAREACTKLNGAEISTHRVTAFTRLPDPGDRWSQGFGPDGGNKERGKTVVLQGLSPAYIPCEAYRCVTRGSISAE</sequence>
<dbReference type="InterPro" id="IPR012677">
    <property type="entry name" value="Nucleotide-bd_a/b_plait_sf"/>
</dbReference>
<dbReference type="Gene3D" id="3.30.70.330">
    <property type="match status" value="1"/>
</dbReference>
<evidence type="ECO:0008006" key="3">
    <source>
        <dbReference type="Google" id="ProtNLM"/>
    </source>
</evidence>
<reference evidence="1" key="1">
    <citation type="journal article" date="2020" name="Nat. Commun.">
        <title>Large-scale genome sequencing of mycorrhizal fungi provides insights into the early evolution of symbiotic traits.</title>
        <authorList>
            <person name="Miyauchi S."/>
            <person name="Kiss E."/>
            <person name="Kuo A."/>
            <person name="Drula E."/>
            <person name="Kohler A."/>
            <person name="Sanchez-Garcia M."/>
            <person name="Morin E."/>
            <person name="Andreopoulos B."/>
            <person name="Barry K.W."/>
            <person name="Bonito G."/>
            <person name="Buee M."/>
            <person name="Carver A."/>
            <person name="Chen C."/>
            <person name="Cichocki N."/>
            <person name="Clum A."/>
            <person name="Culley D."/>
            <person name="Crous P.W."/>
            <person name="Fauchery L."/>
            <person name="Girlanda M."/>
            <person name="Hayes R.D."/>
            <person name="Keri Z."/>
            <person name="LaButti K."/>
            <person name="Lipzen A."/>
            <person name="Lombard V."/>
            <person name="Magnuson J."/>
            <person name="Maillard F."/>
            <person name="Murat C."/>
            <person name="Nolan M."/>
            <person name="Ohm R.A."/>
            <person name="Pangilinan J."/>
            <person name="Pereira M.F."/>
            <person name="Perotto S."/>
            <person name="Peter M."/>
            <person name="Pfister S."/>
            <person name="Riley R."/>
            <person name="Sitrit Y."/>
            <person name="Stielow J.B."/>
            <person name="Szollosi G."/>
            <person name="Zifcakova L."/>
            <person name="Stursova M."/>
            <person name="Spatafora J.W."/>
            <person name="Tedersoo L."/>
            <person name="Vaario L.M."/>
            <person name="Yamada A."/>
            <person name="Yan M."/>
            <person name="Wang P."/>
            <person name="Xu J."/>
            <person name="Bruns T."/>
            <person name="Baldrian P."/>
            <person name="Vilgalys R."/>
            <person name="Dunand C."/>
            <person name="Henrissat B."/>
            <person name="Grigoriev I.V."/>
            <person name="Hibbett D."/>
            <person name="Nagy L.G."/>
            <person name="Martin F.M."/>
        </authorList>
    </citation>
    <scope>NUCLEOTIDE SEQUENCE</scope>
    <source>
        <strain evidence="1">UP504</strain>
    </source>
</reference>
<evidence type="ECO:0000313" key="2">
    <source>
        <dbReference type="Proteomes" id="UP000886523"/>
    </source>
</evidence>
<dbReference type="EMBL" id="MU129045">
    <property type="protein sequence ID" value="KAF9509024.1"/>
    <property type="molecule type" value="Genomic_DNA"/>
</dbReference>
<keyword evidence="2" id="KW-1185">Reference proteome</keyword>
<protein>
    <recommendedName>
        <fullName evidence="3">RRM domain-containing protein</fullName>
    </recommendedName>
</protein>
<organism evidence="1 2">
    <name type="scientific">Hydnum rufescens UP504</name>
    <dbReference type="NCBI Taxonomy" id="1448309"/>
    <lineage>
        <taxon>Eukaryota</taxon>
        <taxon>Fungi</taxon>
        <taxon>Dikarya</taxon>
        <taxon>Basidiomycota</taxon>
        <taxon>Agaricomycotina</taxon>
        <taxon>Agaricomycetes</taxon>
        <taxon>Cantharellales</taxon>
        <taxon>Hydnaceae</taxon>
        <taxon>Hydnum</taxon>
    </lineage>
</organism>
<accession>A0A9P6AP39</accession>
<comment type="caution">
    <text evidence="1">The sequence shown here is derived from an EMBL/GenBank/DDBJ whole genome shotgun (WGS) entry which is preliminary data.</text>
</comment>
<evidence type="ECO:0000313" key="1">
    <source>
        <dbReference type="EMBL" id="KAF9509024.1"/>
    </source>
</evidence>
<dbReference type="SUPFAM" id="SSF54928">
    <property type="entry name" value="RNA-binding domain, RBD"/>
    <property type="match status" value="1"/>
</dbReference>
<dbReference type="GO" id="GO:0003676">
    <property type="term" value="F:nucleic acid binding"/>
    <property type="evidence" value="ECO:0007669"/>
    <property type="project" value="InterPro"/>
</dbReference>
<gene>
    <name evidence="1" type="ORF">BS47DRAFT_184539</name>
</gene>